<name>A0ABP0M5J4_9DINO</name>
<dbReference type="EMBL" id="CAXAMN010015847">
    <property type="protein sequence ID" value="CAK9046737.1"/>
    <property type="molecule type" value="Genomic_DNA"/>
</dbReference>
<dbReference type="Proteomes" id="UP001642484">
    <property type="component" value="Unassembled WGS sequence"/>
</dbReference>
<feature type="region of interest" description="Disordered" evidence="1">
    <location>
        <begin position="341"/>
        <end position="389"/>
    </location>
</feature>
<organism evidence="2 3">
    <name type="scientific">Durusdinium trenchii</name>
    <dbReference type="NCBI Taxonomy" id="1381693"/>
    <lineage>
        <taxon>Eukaryota</taxon>
        <taxon>Sar</taxon>
        <taxon>Alveolata</taxon>
        <taxon>Dinophyceae</taxon>
        <taxon>Suessiales</taxon>
        <taxon>Symbiodiniaceae</taxon>
        <taxon>Durusdinium</taxon>
    </lineage>
</organism>
<feature type="compositionally biased region" description="Polar residues" evidence="1">
    <location>
        <begin position="371"/>
        <end position="380"/>
    </location>
</feature>
<reference evidence="2 3" key="1">
    <citation type="submission" date="2024-02" db="EMBL/GenBank/DDBJ databases">
        <authorList>
            <person name="Chen Y."/>
            <person name="Shah S."/>
            <person name="Dougan E. K."/>
            <person name="Thang M."/>
            <person name="Chan C."/>
        </authorList>
    </citation>
    <scope>NUCLEOTIDE SEQUENCE [LARGE SCALE GENOMIC DNA]</scope>
</reference>
<evidence type="ECO:0000256" key="1">
    <source>
        <dbReference type="SAM" id="MobiDB-lite"/>
    </source>
</evidence>
<evidence type="ECO:0000313" key="2">
    <source>
        <dbReference type="EMBL" id="CAK9046737.1"/>
    </source>
</evidence>
<gene>
    <name evidence="2" type="ORF">CCMP2556_LOCUS24263</name>
</gene>
<comment type="caution">
    <text evidence="2">The sequence shown here is derived from an EMBL/GenBank/DDBJ whole genome shotgun (WGS) entry which is preliminary data.</text>
</comment>
<protein>
    <submittedName>
        <fullName evidence="2">Uncharacterized protein</fullName>
    </submittedName>
</protein>
<feature type="region of interest" description="Disordered" evidence="1">
    <location>
        <begin position="411"/>
        <end position="438"/>
    </location>
</feature>
<keyword evidence="3" id="KW-1185">Reference proteome</keyword>
<accession>A0ABP0M5J4</accession>
<feature type="compositionally biased region" description="Basic and acidic residues" evidence="1">
    <location>
        <begin position="422"/>
        <end position="437"/>
    </location>
</feature>
<sequence>MFWAQLAEDLRAHRNPDHEDTRAQDAQFLLSLAAKILVMHASSFHRRIVLPTETYPLSLLRLSSCNQPTVQRLASDLLKADVGSLEHNAAKLRARFGEELRAASLSGQLLPRLRLFSDELKRIWRADVRDSERTNKTISLLAERKWSLFRPVAESLKNVCMAGWEVKEEVMSDPQRFVPPSADPNTPTLAQAKKKYQELIGKKNMTATEKWAVCVNMAMKSHLDGSTASDCIAVIVCFGQRQRAAATQFTPYLVAEQVRTSLRLLRCELDIGNNTRNVFIKLPLQFSTSHDVIAGLYDSVRTGASVEVFALGVQHFGEHGNICQACVGALEKLMTITKPGQAFLRRTSKTNSNTDTNKRHEQPDQPAKAASGQSEQQNETGVKHGDAGEAGEADEADMAEEGLELLLEEAEKAASEEVPLSAEHRHGAHEAHAKSAEAEADIADDEFELADSFCRAELGLGFGIDIEVSQDSQFAAEMMYETDEHLAEKLEKKIVEDVKKKIKSSTKKELFVRSEDVDAALADDGSLTIEQAMHEAMLNDSVVCGNTPGVLTIPTATDSTDAPGQGCKGQGLGTVLSVSP</sequence>
<evidence type="ECO:0000313" key="3">
    <source>
        <dbReference type="Proteomes" id="UP001642484"/>
    </source>
</evidence>
<proteinExistence type="predicted"/>